<protein>
    <submittedName>
        <fullName evidence="1">RNA-directed DNA polymerase, eukaryota</fullName>
    </submittedName>
</protein>
<dbReference type="EMBL" id="BKCJ011136574">
    <property type="protein sequence ID" value="GFC92247.1"/>
    <property type="molecule type" value="Genomic_DNA"/>
</dbReference>
<sequence length="71" mass="8149">RKSILKAELADLDGVIDKREGSDTDGHRRREVIRLIQEVEKVDAIEVSQKAKIKWSIEGDENSKYYHGVLN</sequence>
<feature type="non-terminal residue" evidence="1">
    <location>
        <position position="1"/>
    </location>
</feature>
<proteinExistence type="predicted"/>
<accession>A0A699S4L5</accession>
<dbReference type="GO" id="GO:0003964">
    <property type="term" value="F:RNA-directed DNA polymerase activity"/>
    <property type="evidence" value="ECO:0007669"/>
    <property type="project" value="UniProtKB-KW"/>
</dbReference>
<organism evidence="1">
    <name type="scientific">Tanacetum cinerariifolium</name>
    <name type="common">Dalmatian daisy</name>
    <name type="synonym">Chrysanthemum cinerariifolium</name>
    <dbReference type="NCBI Taxonomy" id="118510"/>
    <lineage>
        <taxon>Eukaryota</taxon>
        <taxon>Viridiplantae</taxon>
        <taxon>Streptophyta</taxon>
        <taxon>Embryophyta</taxon>
        <taxon>Tracheophyta</taxon>
        <taxon>Spermatophyta</taxon>
        <taxon>Magnoliopsida</taxon>
        <taxon>eudicotyledons</taxon>
        <taxon>Gunneridae</taxon>
        <taxon>Pentapetalae</taxon>
        <taxon>asterids</taxon>
        <taxon>campanulids</taxon>
        <taxon>Asterales</taxon>
        <taxon>Asteraceae</taxon>
        <taxon>Asteroideae</taxon>
        <taxon>Anthemideae</taxon>
        <taxon>Anthemidinae</taxon>
        <taxon>Tanacetum</taxon>
    </lineage>
</organism>
<keyword evidence="1" id="KW-0548">Nucleotidyltransferase</keyword>
<reference evidence="1" key="1">
    <citation type="journal article" date="2019" name="Sci. Rep.">
        <title>Draft genome of Tanacetum cinerariifolium, the natural source of mosquito coil.</title>
        <authorList>
            <person name="Yamashiro T."/>
            <person name="Shiraishi A."/>
            <person name="Satake H."/>
            <person name="Nakayama K."/>
        </authorList>
    </citation>
    <scope>NUCLEOTIDE SEQUENCE</scope>
</reference>
<comment type="caution">
    <text evidence="1">The sequence shown here is derived from an EMBL/GenBank/DDBJ whole genome shotgun (WGS) entry which is preliminary data.</text>
</comment>
<keyword evidence="1" id="KW-0808">Transferase</keyword>
<keyword evidence="1" id="KW-0695">RNA-directed DNA polymerase</keyword>
<gene>
    <name evidence="1" type="ORF">Tci_864217</name>
</gene>
<name>A0A699S4L5_TANCI</name>
<evidence type="ECO:0000313" key="1">
    <source>
        <dbReference type="EMBL" id="GFC92247.1"/>
    </source>
</evidence>
<dbReference type="AlphaFoldDB" id="A0A699S4L5"/>